<evidence type="ECO:0000256" key="11">
    <source>
        <dbReference type="SAM" id="Phobius"/>
    </source>
</evidence>
<dbReference type="RefSeq" id="WP_092753801.1">
    <property type="nucleotide sequence ID" value="NZ_FOCG01000001.1"/>
</dbReference>
<gene>
    <name evidence="12" type="ORF">SAMN05216180_1843</name>
</gene>
<dbReference type="OrthoDB" id="9789111at2"/>
<feature type="transmembrane region" description="Helical" evidence="11">
    <location>
        <begin position="120"/>
        <end position="138"/>
    </location>
</feature>
<feature type="transmembrane region" description="Helical" evidence="11">
    <location>
        <begin position="248"/>
        <end position="275"/>
    </location>
</feature>
<dbReference type="AlphaFoldDB" id="A0A1H8BDM3"/>
<evidence type="ECO:0000256" key="7">
    <source>
        <dbReference type="ARBA" id="ARBA00022989"/>
    </source>
</evidence>
<reference evidence="12 13" key="1">
    <citation type="submission" date="2016-10" db="EMBL/GenBank/DDBJ databases">
        <authorList>
            <person name="de Groot N.N."/>
        </authorList>
    </citation>
    <scope>NUCLEOTIDE SEQUENCE [LARGE SCALE GENOMIC DNA]</scope>
    <source>
        <strain evidence="12 13">CGMCC 1.5070</strain>
    </source>
</reference>
<feature type="transmembrane region" description="Helical" evidence="11">
    <location>
        <begin position="89"/>
        <end position="108"/>
    </location>
</feature>
<protein>
    <recommendedName>
        <fullName evidence="10">Autoinducer 2 import system permease protein LsrC</fullName>
    </recommendedName>
</protein>
<feature type="transmembrane region" description="Helical" evidence="11">
    <location>
        <begin position="12"/>
        <end position="30"/>
    </location>
</feature>
<dbReference type="Proteomes" id="UP000199158">
    <property type="component" value="Unassembled WGS sequence"/>
</dbReference>
<dbReference type="InterPro" id="IPR001851">
    <property type="entry name" value="ABC_transp_permease"/>
</dbReference>
<evidence type="ECO:0000313" key="13">
    <source>
        <dbReference type="Proteomes" id="UP000199158"/>
    </source>
</evidence>
<evidence type="ECO:0000256" key="10">
    <source>
        <dbReference type="ARBA" id="ARBA00039382"/>
    </source>
</evidence>
<evidence type="ECO:0000256" key="6">
    <source>
        <dbReference type="ARBA" id="ARBA00022692"/>
    </source>
</evidence>
<feature type="transmembrane region" description="Helical" evidence="11">
    <location>
        <begin position="50"/>
        <end position="77"/>
    </location>
</feature>
<sequence length="336" mass="35601">MKKVIQKLTKVREFSALAFMVVLFAAAGIINPDFLSPDNLLLCFNGSVMYILLAVGISFVIVTSDIDVSIGGTLGITAAVSASMIRDDVTLWAVIPVTLLIGALIGLINGLGVTKLHVPAIIMTLGTNGIIRGSVYIYTKGKWVENLPDQFKLYSQKNILGFVNVFLLATVIAVVAIYLYLSRAKKGKYFAAIGDNIGGAELIGIPVAKTRILAFILSGTFAALAGLVFVSKVGFVSPMAGNGYEMKAIAACVLGGVSLSGGMGSVFGASIGAIIMSSISRILVFMKFPSDWDNTITGILLIVIVVADSLLQHHLSEKARKERLSAKALNEKREVA</sequence>
<evidence type="ECO:0000256" key="3">
    <source>
        <dbReference type="ARBA" id="ARBA00022448"/>
    </source>
</evidence>
<dbReference type="GO" id="GO:0022857">
    <property type="term" value="F:transmembrane transporter activity"/>
    <property type="evidence" value="ECO:0007669"/>
    <property type="project" value="InterPro"/>
</dbReference>
<evidence type="ECO:0000256" key="2">
    <source>
        <dbReference type="ARBA" id="ARBA00011262"/>
    </source>
</evidence>
<evidence type="ECO:0000256" key="5">
    <source>
        <dbReference type="ARBA" id="ARBA00022519"/>
    </source>
</evidence>
<evidence type="ECO:0000256" key="1">
    <source>
        <dbReference type="ARBA" id="ARBA00004651"/>
    </source>
</evidence>
<dbReference type="PANTHER" id="PTHR32196:SF29">
    <property type="entry name" value="AUTOINDUCER 2 IMPORT SYSTEM PERMEASE PROTEIN LSRC"/>
    <property type="match status" value="1"/>
</dbReference>
<keyword evidence="13" id="KW-1185">Reference proteome</keyword>
<keyword evidence="6 11" id="KW-0812">Transmembrane</keyword>
<comment type="function">
    <text evidence="9">Part of the ABC transporter complex LsrABCD involved in autoinducer 2 (AI-2) import. Probably responsible for the translocation of the substrate across the membrane.</text>
</comment>
<feature type="transmembrane region" description="Helical" evidence="11">
    <location>
        <begin position="212"/>
        <end position="236"/>
    </location>
</feature>
<keyword evidence="4" id="KW-1003">Cell membrane</keyword>
<comment type="subunit">
    <text evidence="2">The complex is composed of two ATP-binding proteins (LsrA), two transmembrane proteins (LsrC and LsrD) and a solute-binding protein (LsrB).</text>
</comment>
<proteinExistence type="predicted"/>
<accession>A0A1H8BDM3</accession>
<keyword evidence="8 11" id="KW-0472">Membrane</keyword>
<dbReference type="PANTHER" id="PTHR32196">
    <property type="entry name" value="ABC TRANSPORTER PERMEASE PROTEIN YPHD-RELATED-RELATED"/>
    <property type="match status" value="1"/>
</dbReference>
<organism evidence="12 13">
    <name type="scientific">Hydrogenoanaerobacterium saccharovorans</name>
    <dbReference type="NCBI Taxonomy" id="474960"/>
    <lineage>
        <taxon>Bacteria</taxon>
        <taxon>Bacillati</taxon>
        <taxon>Bacillota</taxon>
        <taxon>Clostridia</taxon>
        <taxon>Eubacteriales</taxon>
        <taxon>Oscillospiraceae</taxon>
        <taxon>Hydrogenoanaerobacterium</taxon>
    </lineage>
</organism>
<dbReference type="STRING" id="474960.SAMN05216180_1843"/>
<comment type="subcellular location">
    <subcellularLocation>
        <location evidence="1">Cell membrane</location>
        <topology evidence="1">Multi-pass membrane protein</topology>
    </subcellularLocation>
</comment>
<feature type="transmembrane region" description="Helical" evidence="11">
    <location>
        <begin position="159"/>
        <end position="181"/>
    </location>
</feature>
<keyword evidence="5" id="KW-0997">Cell inner membrane</keyword>
<evidence type="ECO:0000256" key="8">
    <source>
        <dbReference type="ARBA" id="ARBA00023136"/>
    </source>
</evidence>
<name>A0A1H8BDM3_9FIRM</name>
<evidence type="ECO:0000313" key="12">
    <source>
        <dbReference type="EMBL" id="SEM80923.1"/>
    </source>
</evidence>
<dbReference type="Pfam" id="PF02653">
    <property type="entry name" value="BPD_transp_2"/>
    <property type="match status" value="1"/>
</dbReference>
<evidence type="ECO:0000256" key="4">
    <source>
        <dbReference type="ARBA" id="ARBA00022475"/>
    </source>
</evidence>
<dbReference type="GO" id="GO:0005886">
    <property type="term" value="C:plasma membrane"/>
    <property type="evidence" value="ECO:0007669"/>
    <property type="project" value="UniProtKB-SubCell"/>
</dbReference>
<feature type="transmembrane region" description="Helical" evidence="11">
    <location>
        <begin position="295"/>
        <end position="311"/>
    </location>
</feature>
<keyword evidence="7 11" id="KW-1133">Transmembrane helix</keyword>
<evidence type="ECO:0000256" key="9">
    <source>
        <dbReference type="ARBA" id="ARBA00025439"/>
    </source>
</evidence>
<keyword evidence="3" id="KW-0813">Transport</keyword>
<dbReference type="CDD" id="cd06579">
    <property type="entry name" value="TM_PBP1_transp_AraH_like"/>
    <property type="match status" value="1"/>
</dbReference>
<dbReference type="EMBL" id="FOCG01000001">
    <property type="protein sequence ID" value="SEM80923.1"/>
    <property type="molecule type" value="Genomic_DNA"/>
</dbReference>